<dbReference type="InterPro" id="IPR045584">
    <property type="entry name" value="Pilin-like"/>
</dbReference>
<evidence type="ECO:0000256" key="1">
    <source>
        <dbReference type="SAM" id="MobiDB-lite"/>
    </source>
</evidence>
<dbReference type="NCBIfam" id="TIGR04294">
    <property type="entry name" value="pre_pil_HX9DG"/>
    <property type="match status" value="1"/>
</dbReference>
<protein>
    <submittedName>
        <fullName evidence="3">DUF1559 domain-containing protein</fullName>
    </submittedName>
</protein>
<feature type="compositionally biased region" description="Gly residues" evidence="1">
    <location>
        <begin position="243"/>
        <end position="260"/>
    </location>
</feature>
<dbReference type="PANTHER" id="PTHR30093">
    <property type="entry name" value="GENERAL SECRETION PATHWAY PROTEIN G"/>
    <property type="match status" value="1"/>
</dbReference>
<name>A0AAU7CT15_9BACT</name>
<sequence>MRRLPTRMYRGFTLIELLVVIAIIAVLIALLLPAIQAAREAARRSQCVNNLMQLGIALQNYESSFEVLPPGVVNPTGPIRNLANGYHFSWTVQILPYIEQKNLFKHIDFKTGVYDVTNLTVHMITVRSFICPSDGGSRGGAGTSSPASNNYVACHNGVEAPIDANNNGVFFLNSSVRYEDIPDGSSQTIFLSERLLGSADLGWMSGTSATLRNTGTLPNAANRPLARIPVPAAAPAAIPADGAGAGAGAGGTESGSGAGAAGNAADDSPSLIVGGFSSKHSGGINCAFGDGSVRFLKDSVSPKVFEALGNRADGELISDEQF</sequence>
<proteinExistence type="predicted"/>
<dbReference type="Pfam" id="PF07963">
    <property type="entry name" value="N_methyl"/>
    <property type="match status" value="1"/>
</dbReference>
<dbReference type="Gene3D" id="3.30.700.10">
    <property type="entry name" value="Glycoprotein, Type 4 Pilin"/>
    <property type="match status" value="1"/>
</dbReference>
<feature type="region of interest" description="Disordered" evidence="1">
    <location>
        <begin position="243"/>
        <end position="264"/>
    </location>
</feature>
<feature type="domain" description="DUF1559" evidence="2">
    <location>
        <begin position="36"/>
        <end position="302"/>
    </location>
</feature>
<reference evidence="3" key="1">
    <citation type="submission" date="2024-05" db="EMBL/GenBank/DDBJ databases">
        <title>Planctomycetes of the genus Singulisphaera possess chitinolytic capabilities.</title>
        <authorList>
            <person name="Ivanova A."/>
        </authorList>
    </citation>
    <scope>NUCLEOTIDE SEQUENCE</scope>
    <source>
        <strain evidence="3">Ch08T</strain>
    </source>
</reference>
<dbReference type="InterPro" id="IPR027558">
    <property type="entry name" value="Pre_pil_HX9DG_C"/>
</dbReference>
<dbReference type="NCBIfam" id="TIGR02532">
    <property type="entry name" value="IV_pilin_GFxxxE"/>
    <property type="match status" value="1"/>
</dbReference>
<dbReference type="RefSeq" id="WP_406701005.1">
    <property type="nucleotide sequence ID" value="NZ_CP155447.1"/>
</dbReference>
<evidence type="ECO:0000313" key="3">
    <source>
        <dbReference type="EMBL" id="XBH08169.1"/>
    </source>
</evidence>
<dbReference type="InterPro" id="IPR011453">
    <property type="entry name" value="DUF1559"/>
</dbReference>
<dbReference type="EMBL" id="CP155447">
    <property type="protein sequence ID" value="XBH08169.1"/>
    <property type="molecule type" value="Genomic_DNA"/>
</dbReference>
<dbReference type="PROSITE" id="PS00409">
    <property type="entry name" value="PROKAR_NTER_METHYL"/>
    <property type="match status" value="1"/>
</dbReference>
<evidence type="ECO:0000259" key="2">
    <source>
        <dbReference type="Pfam" id="PF07596"/>
    </source>
</evidence>
<dbReference type="AlphaFoldDB" id="A0AAU7CT15"/>
<dbReference type="PANTHER" id="PTHR30093:SF2">
    <property type="entry name" value="TYPE II SECRETION SYSTEM PROTEIN H"/>
    <property type="match status" value="1"/>
</dbReference>
<accession>A0AAU7CT15</accession>
<gene>
    <name evidence="3" type="ORF">V5E97_19655</name>
</gene>
<dbReference type="InterPro" id="IPR012902">
    <property type="entry name" value="N_methyl_site"/>
</dbReference>
<organism evidence="3">
    <name type="scientific">Singulisphaera sp. Ch08</name>
    <dbReference type="NCBI Taxonomy" id="3120278"/>
    <lineage>
        <taxon>Bacteria</taxon>
        <taxon>Pseudomonadati</taxon>
        <taxon>Planctomycetota</taxon>
        <taxon>Planctomycetia</taxon>
        <taxon>Isosphaerales</taxon>
        <taxon>Isosphaeraceae</taxon>
        <taxon>Singulisphaera</taxon>
    </lineage>
</organism>
<dbReference type="Pfam" id="PF07596">
    <property type="entry name" value="SBP_bac_10"/>
    <property type="match status" value="1"/>
</dbReference>
<dbReference type="SUPFAM" id="SSF54523">
    <property type="entry name" value="Pili subunits"/>
    <property type="match status" value="1"/>
</dbReference>